<feature type="domain" description="PglD N-terminal" evidence="1">
    <location>
        <begin position="8"/>
        <end position="77"/>
    </location>
</feature>
<organism evidence="2 3">
    <name type="scientific">Sporobacter termitidis DSM 10068</name>
    <dbReference type="NCBI Taxonomy" id="1123282"/>
    <lineage>
        <taxon>Bacteria</taxon>
        <taxon>Bacillati</taxon>
        <taxon>Bacillota</taxon>
        <taxon>Clostridia</taxon>
        <taxon>Eubacteriales</taxon>
        <taxon>Oscillospiraceae</taxon>
        <taxon>Sporobacter</taxon>
    </lineage>
</organism>
<dbReference type="InterPro" id="IPR011004">
    <property type="entry name" value="Trimer_LpxA-like_sf"/>
</dbReference>
<protein>
    <submittedName>
        <fullName evidence="2">Sugar O-acyltransferase, sialic acid O-acetyltransferase NeuD family</fullName>
    </submittedName>
</protein>
<sequence>MALEVVQLIEDINAIEPTWNILGYIDDFRGDQGENNPVVSGYRILGTNKAVKDVDKSVYWVIAVSNPKAKKDIYDSLADYNLKYATLVHPTAKICKNVAIGEGTIVSYGCIVSVNAVLESHIYLNMRTVIGHDTIIKNFSTCLIDCIVAGNVLINEGVLLGSNCVIKEKKTIGRNSKISMGSAVFFNVDDDVIVMSKPPKSMKF</sequence>
<proteinExistence type="predicted"/>
<dbReference type="InterPro" id="IPR050179">
    <property type="entry name" value="Trans_hexapeptide_repeat"/>
</dbReference>
<dbReference type="Gene3D" id="3.40.50.20">
    <property type="match status" value="1"/>
</dbReference>
<evidence type="ECO:0000313" key="2">
    <source>
        <dbReference type="EMBL" id="SHH59226.1"/>
    </source>
</evidence>
<evidence type="ECO:0000259" key="1">
    <source>
        <dbReference type="Pfam" id="PF17836"/>
    </source>
</evidence>
<dbReference type="Proteomes" id="UP000183995">
    <property type="component" value="Unassembled WGS sequence"/>
</dbReference>
<dbReference type="AlphaFoldDB" id="A0A1M5U8N8"/>
<reference evidence="2 3" key="1">
    <citation type="submission" date="2016-11" db="EMBL/GenBank/DDBJ databases">
        <authorList>
            <person name="Jaros S."/>
            <person name="Januszkiewicz K."/>
            <person name="Wedrychowicz H."/>
        </authorList>
    </citation>
    <scope>NUCLEOTIDE SEQUENCE [LARGE SCALE GENOMIC DNA]</scope>
    <source>
        <strain evidence="2 3">DSM 10068</strain>
    </source>
</reference>
<dbReference type="GO" id="GO:0016746">
    <property type="term" value="F:acyltransferase activity"/>
    <property type="evidence" value="ECO:0007669"/>
    <property type="project" value="UniProtKB-KW"/>
</dbReference>
<dbReference type="InterPro" id="IPR041561">
    <property type="entry name" value="PglD_N"/>
</dbReference>
<gene>
    <name evidence="2" type="ORF">SAMN02745823_00402</name>
</gene>
<evidence type="ECO:0000313" key="3">
    <source>
        <dbReference type="Proteomes" id="UP000183995"/>
    </source>
</evidence>
<dbReference type="Pfam" id="PF17836">
    <property type="entry name" value="PglD_N"/>
    <property type="match status" value="1"/>
</dbReference>
<dbReference type="EMBL" id="FQXV01000001">
    <property type="protein sequence ID" value="SHH59226.1"/>
    <property type="molecule type" value="Genomic_DNA"/>
</dbReference>
<keyword evidence="3" id="KW-1185">Reference proteome</keyword>
<dbReference type="Gene3D" id="2.160.10.10">
    <property type="entry name" value="Hexapeptide repeat proteins"/>
    <property type="match status" value="1"/>
</dbReference>
<dbReference type="STRING" id="1123282.SAMN02745823_00402"/>
<dbReference type="SUPFAM" id="SSF51161">
    <property type="entry name" value="Trimeric LpxA-like enzymes"/>
    <property type="match status" value="1"/>
</dbReference>
<keyword evidence="2" id="KW-0012">Acyltransferase</keyword>
<keyword evidence="2" id="KW-0808">Transferase</keyword>
<dbReference type="PANTHER" id="PTHR43300">
    <property type="entry name" value="ACETYLTRANSFERASE"/>
    <property type="match status" value="1"/>
</dbReference>
<accession>A0A1M5U8N8</accession>
<dbReference type="PANTHER" id="PTHR43300:SF7">
    <property type="entry name" value="UDP-N-ACETYLBACILLOSAMINE N-ACETYLTRANSFERASE"/>
    <property type="match status" value="1"/>
</dbReference>
<name>A0A1M5U8N8_9FIRM</name>